<evidence type="ECO:0008006" key="3">
    <source>
        <dbReference type="Google" id="ProtNLM"/>
    </source>
</evidence>
<gene>
    <name evidence="1" type="ORF">PR048_003505</name>
</gene>
<evidence type="ECO:0000313" key="2">
    <source>
        <dbReference type="Proteomes" id="UP001159363"/>
    </source>
</evidence>
<keyword evidence="2" id="KW-1185">Reference proteome</keyword>
<organism evidence="1 2">
    <name type="scientific">Dryococelus australis</name>
    <dbReference type="NCBI Taxonomy" id="614101"/>
    <lineage>
        <taxon>Eukaryota</taxon>
        <taxon>Metazoa</taxon>
        <taxon>Ecdysozoa</taxon>
        <taxon>Arthropoda</taxon>
        <taxon>Hexapoda</taxon>
        <taxon>Insecta</taxon>
        <taxon>Pterygota</taxon>
        <taxon>Neoptera</taxon>
        <taxon>Polyneoptera</taxon>
        <taxon>Phasmatodea</taxon>
        <taxon>Verophasmatodea</taxon>
        <taxon>Anareolatae</taxon>
        <taxon>Phasmatidae</taxon>
        <taxon>Eurycanthinae</taxon>
        <taxon>Dryococelus</taxon>
    </lineage>
</organism>
<evidence type="ECO:0000313" key="1">
    <source>
        <dbReference type="EMBL" id="KAJ8898145.1"/>
    </source>
</evidence>
<accession>A0ABQ9IN69</accession>
<comment type="caution">
    <text evidence="1">The sequence shown here is derived from an EMBL/GenBank/DDBJ whole genome shotgun (WGS) entry which is preliminary data.</text>
</comment>
<dbReference type="Proteomes" id="UP001159363">
    <property type="component" value="Chromosome 1"/>
</dbReference>
<dbReference type="SUPFAM" id="SSF50630">
    <property type="entry name" value="Acid proteases"/>
    <property type="match status" value="1"/>
</dbReference>
<proteinExistence type="predicted"/>
<reference evidence="1 2" key="1">
    <citation type="submission" date="2023-02" db="EMBL/GenBank/DDBJ databases">
        <title>LHISI_Scaffold_Assembly.</title>
        <authorList>
            <person name="Stuart O.P."/>
            <person name="Cleave R."/>
            <person name="Magrath M.J.L."/>
            <person name="Mikheyev A.S."/>
        </authorList>
    </citation>
    <scope>NUCLEOTIDE SEQUENCE [LARGE SCALE GENOMIC DNA]</scope>
    <source>
        <strain evidence="1">Daus_M_001</strain>
        <tissue evidence="1">Leg muscle</tissue>
    </source>
</reference>
<protein>
    <recommendedName>
        <fullName evidence="3">Peptidase A2 domain-containing protein</fullName>
    </recommendedName>
</protein>
<sequence length="248" mass="27812">MGNIAAHWKSFKKNYEIYMIASGNEAKTDYDKIALLLNIMGHEGVELYKTLDLTSEDRQKYAKVIQTFEDHTIPKKNEAYERYVFDQQNQANLKLSLLWKETSSKTVPAYGKKCSKCHKLNHFAVVCGTQKHMHIRGTNEDEKESGGIDDVAFMYGITVNQETTKHKRINFKLDTGAAVNTIPSNIVAEMSPKVALMPTNVTLEAFGGSIIKPKGVVNLICGIKGRKANLKFVIVNLQTTPLARATRM</sequence>
<name>A0ABQ9IN69_9NEOP</name>
<dbReference type="CDD" id="cd05481">
    <property type="entry name" value="retropepsin_like_LTR_1"/>
    <property type="match status" value="1"/>
</dbReference>
<dbReference type="EMBL" id="JARBHB010000001">
    <property type="protein sequence ID" value="KAJ8898145.1"/>
    <property type="molecule type" value="Genomic_DNA"/>
</dbReference>
<dbReference type="InterPro" id="IPR021109">
    <property type="entry name" value="Peptidase_aspartic_dom_sf"/>
</dbReference>